<evidence type="ECO:0000256" key="11">
    <source>
        <dbReference type="ARBA" id="ARBA00022692"/>
    </source>
</evidence>
<dbReference type="GO" id="GO:0022408">
    <property type="term" value="P:negative regulation of cell-cell adhesion"/>
    <property type="evidence" value="ECO:0007669"/>
    <property type="project" value="TreeGrafter"/>
</dbReference>
<dbReference type="GO" id="GO:0007155">
    <property type="term" value="P:cell adhesion"/>
    <property type="evidence" value="ECO:0007669"/>
    <property type="project" value="UniProtKB-KW"/>
</dbReference>
<evidence type="ECO:0000313" key="22">
    <source>
        <dbReference type="Proteomes" id="UP000515152"/>
    </source>
</evidence>
<gene>
    <name evidence="23" type="primary">podxl</name>
</gene>
<dbReference type="InterPro" id="IPR017403">
    <property type="entry name" value="PODXL"/>
</dbReference>
<dbReference type="AlphaFoldDB" id="A0A6P8EUR9"/>
<name>A0A6P8EUR9_CLUHA</name>
<evidence type="ECO:0000256" key="21">
    <source>
        <dbReference type="SAM" id="SignalP"/>
    </source>
</evidence>
<feature type="chain" id="PRO_5027610717" description="Podocalyxin" evidence="21">
    <location>
        <begin position="19"/>
        <end position="460"/>
    </location>
</feature>
<feature type="region of interest" description="Disordered" evidence="19">
    <location>
        <begin position="17"/>
        <end position="71"/>
    </location>
</feature>
<evidence type="ECO:0000256" key="7">
    <source>
        <dbReference type="ARBA" id="ARBA00004510"/>
    </source>
</evidence>
<dbReference type="RefSeq" id="XP_031414632.1">
    <property type="nucleotide sequence ID" value="XM_031558772.2"/>
</dbReference>
<evidence type="ECO:0000256" key="19">
    <source>
        <dbReference type="SAM" id="MobiDB-lite"/>
    </source>
</evidence>
<keyword evidence="15 20" id="KW-0472">Membrane</keyword>
<evidence type="ECO:0000256" key="14">
    <source>
        <dbReference type="ARBA" id="ARBA00022989"/>
    </source>
</evidence>
<dbReference type="GO" id="GO:0030027">
    <property type="term" value="C:lamellipodium"/>
    <property type="evidence" value="ECO:0007669"/>
    <property type="project" value="UniProtKB-SubCell"/>
</dbReference>
<reference evidence="23" key="1">
    <citation type="submission" date="2025-08" db="UniProtKB">
        <authorList>
            <consortium name="RefSeq"/>
        </authorList>
    </citation>
    <scope>IDENTIFICATION</scope>
</reference>
<keyword evidence="11 20" id="KW-0812">Transmembrane</keyword>
<keyword evidence="13" id="KW-0130">Cell adhesion</keyword>
<sequence>MRVAWVILTLGLLWTAQGEGEDSGNKNVTQANNDTAQASGTASNTTTSSPTSTQNNNASDTTAKPTSAASSAITTMKPTDGKAMIQTSVAPSQALTTAGQTTILSASTTVALDTTKPLTTVTPSVKSPTDAPTITTAVNKQETTHAGGGILLSTTQERPGTQTPHNPNTTTNINTNINTSTNINTNTTTNINTNTSTNSPSTGTSISTTSPSTSISTTTKNETGDSVVPVPGHVSSTPESTTPAQPTTTVTIGTTAPTTTTVPPTTTKTLPPSTAAPVTFNLVINKDDPSDNPTLYKLCAKYLEMVIRGNCSISGKTLHDGSTDFNTVIIHGQVNISVVKSHYEELVKKPDEIKDASEQSDYTTLIAILASCGAVALIIICLAIYTYRHGKNYRKNQQHLTEELQTVENGYHDNPTLEVMEVQPETAMEKRPNGEFNDSWIVPMDNLLKDGLADEEDTHL</sequence>
<dbReference type="GO" id="GO:0016324">
    <property type="term" value="C:apical plasma membrane"/>
    <property type="evidence" value="ECO:0007669"/>
    <property type="project" value="UniProtKB-SubCell"/>
</dbReference>
<evidence type="ECO:0000256" key="18">
    <source>
        <dbReference type="ARBA" id="ARBA00031141"/>
    </source>
</evidence>
<evidence type="ECO:0000256" key="15">
    <source>
        <dbReference type="ARBA" id="ARBA00023136"/>
    </source>
</evidence>
<keyword evidence="12 21" id="KW-0732">Signal</keyword>
<dbReference type="GO" id="GO:0032534">
    <property type="term" value="P:regulation of microvillus assembly"/>
    <property type="evidence" value="ECO:0007669"/>
    <property type="project" value="TreeGrafter"/>
</dbReference>
<comment type="similarity">
    <text evidence="8">Belongs to the podocalyxin family.</text>
</comment>
<evidence type="ECO:0000256" key="16">
    <source>
        <dbReference type="ARBA" id="ARBA00023180"/>
    </source>
</evidence>
<dbReference type="OrthoDB" id="9948358at2759"/>
<evidence type="ECO:0000256" key="6">
    <source>
        <dbReference type="ARBA" id="ARBA00004486"/>
    </source>
</evidence>
<dbReference type="GO" id="GO:0016477">
    <property type="term" value="P:cell migration"/>
    <property type="evidence" value="ECO:0007669"/>
    <property type="project" value="InterPro"/>
</dbReference>
<dbReference type="GeneID" id="105912086"/>
<evidence type="ECO:0000256" key="10">
    <source>
        <dbReference type="ARBA" id="ARBA00022475"/>
    </source>
</evidence>
<evidence type="ECO:0000256" key="12">
    <source>
        <dbReference type="ARBA" id="ARBA00022729"/>
    </source>
</evidence>
<keyword evidence="16" id="KW-0325">Glycoprotein</keyword>
<keyword evidence="10" id="KW-1003">Cell membrane</keyword>
<organism evidence="22 23">
    <name type="scientific">Clupea harengus</name>
    <name type="common">Atlantic herring</name>
    <dbReference type="NCBI Taxonomy" id="7950"/>
    <lineage>
        <taxon>Eukaryota</taxon>
        <taxon>Metazoa</taxon>
        <taxon>Chordata</taxon>
        <taxon>Craniata</taxon>
        <taxon>Vertebrata</taxon>
        <taxon>Euteleostomi</taxon>
        <taxon>Actinopterygii</taxon>
        <taxon>Neopterygii</taxon>
        <taxon>Teleostei</taxon>
        <taxon>Clupei</taxon>
        <taxon>Clupeiformes</taxon>
        <taxon>Clupeoidei</taxon>
        <taxon>Clupeidae</taxon>
        <taxon>Clupea</taxon>
    </lineage>
</organism>
<evidence type="ECO:0000256" key="17">
    <source>
        <dbReference type="ARBA" id="ARBA00023273"/>
    </source>
</evidence>
<evidence type="ECO:0000256" key="20">
    <source>
        <dbReference type="SAM" id="Phobius"/>
    </source>
</evidence>
<dbReference type="KEGG" id="char:105912086"/>
<keyword evidence="14 20" id="KW-1133">Transmembrane helix</keyword>
<dbReference type="GO" id="GO:0045121">
    <property type="term" value="C:membrane raft"/>
    <property type="evidence" value="ECO:0007669"/>
    <property type="project" value="UniProtKB-SubCell"/>
</dbReference>
<feature type="compositionally biased region" description="Low complexity" evidence="19">
    <location>
        <begin position="166"/>
        <end position="219"/>
    </location>
</feature>
<accession>A0A6P8EUR9</accession>
<dbReference type="Pfam" id="PF06365">
    <property type="entry name" value="CD34_antigen"/>
    <property type="match status" value="1"/>
</dbReference>
<dbReference type="GO" id="GO:0031528">
    <property type="term" value="C:microvillus membrane"/>
    <property type="evidence" value="ECO:0007669"/>
    <property type="project" value="TreeGrafter"/>
</dbReference>
<dbReference type="Proteomes" id="UP000515152">
    <property type="component" value="Chromosome 21"/>
</dbReference>
<keyword evidence="17" id="KW-0966">Cell projection</keyword>
<proteinExistence type="inferred from homology"/>
<dbReference type="PANTHER" id="PTHR12067">
    <property type="entry name" value="PODOCALYXIN"/>
    <property type="match status" value="1"/>
</dbReference>
<feature type="compositionally biased region" description="Low complexity" evidence="19">
    <location>
        <begin position="35"/>
        <end position="71"/>
    </location>
</feature>
<evidence type="ECO:0000256" key="9">
    <source>
        <dbReference type="ARBA" id="ARBA00017371"/>
    </source>
</evidence>
<evidence type="ECO:0000256" key="1">
    <source>
        <dbReference type="ARBA" id="ARBA00004105"/>
    </source>
</evidence>
<evidence type="ECO:0000256" key="4">
    <source>
        <dbReference type="ARBA" id="ARBA00004466"/>
    </source>
</evidence>
<evidence type="ECO:0000256" key="2">
    <source>
        <dbReference type="ARBA" id="ARBA00004221"/>
    </source>
</evidence>
<evidence type="ECO:0000256" key="13">
    <source>
        <dbReference type="ARBA" id="ARBA00022889"/>
    </source>
</evidence>
<evidence type="ECO:0000313" key="23">
    <source>
        <dbReference type="RefSeq" id="XP_031414632.1"/>
    </source>
</evidence>
<feature type="compositionally biased region" description="Polar residues" evidence="19">
    <location>
        <begin position="25"/>
        <end position="34"/>
    </location>
</feature>
<dbReference type="CTD" id="5420"/>
<evidence type="ECO:0000256" key="3">
    <source>
        <dbReference type="ARBA" id="ARBA00004285"/>
    </source>
</evidence>
<evidence type="ECO:0000256" key="8">
    <source>
        <dbReference type="ARBA" id="ARBA00007029"/>
    </source>
</evidence>
<dbReference type="GO" id="GO:0033634">
    <property type="term" value="P:positive regulation of cell-cell adhesion mediated by integrin"/>
    <property type="evidence" value="ECO:0007669"/>
    <property type="project" value="TreeGrafter"/>
</dbReference>
<dbReference type="PANTHER" id="PTHR12067:SF5">
    <property type="entry name" value="PODOCALYXIN"/>
    <property type="match status" value="1"/>
</dbReference>
<feature type="region of interest" description="Disordered" evidence="19">
    <location>
        <begin position="155"/>
        <end position="273"/>
    </location>
</feature>
<protein>
    <recommendedName>
        <fullName evidence="9">Podocalyxin</fullName>
    </recommendedName>
    <alternativeName>
        <fullName evidence="18">Podocalyxin-like protein 1</fullName>
    </alternativeName>
</protein>
<feature type="transmembrane region" description="Helical" evidence="20">
    <location>
        <begin position="365"/>
        <end position="387"/>
    </location>
</feature>
<comment type="subcellular location">
    <subcellularLocation>
        <location evidence="2">Apical cell membrane</location>
    </subcellularLocation>
    <subcellularLocation>
        <location evidence="6">Cell projection</location>
        <location evidence="6">Filopodium</location>
    </subcellularLocation>
    <subcellularLocation>
        <location evidence="7">Cell projection</location>
        <location evidence="7">Lamellipodium</location>
    </subcellularLocation>
    <subcellularLocation>
        <location evidence="1">Cell projection</location>
        <location evidence="1">Microvillus</location>
    </subcellularLocation>
    <subcellularLocation>
        <location evidence="4">Cell projection</location>
        <location evidence="4">Ruffle</location>
    </subcellularLocation>
    <subcellularLocation>
        <location evidence="3">Membrane raft</location>
    </subcellularLocation>
    <subcellularLocation>
        <location evidence="5">Membrane</location>
        <topology evidence="5">Single-pass type I membrane protein</topology>
    </subcellularLocation>
</comment>
<dbReference type="InterPro" id="IPR013836">
    <property type="entry name" value="CD34/Podocalyxin"/>
</dbReference>
<dbReference type="GO" id="GO:0001726">
    <property type="term" value="C:ruffle"/>
    <property type="evidence" value="ECO:0007669"/>
    <property type="project" value="UniProtKB-SubCell"/>
</dbReference>
<feature type="signal peptide" evidence="21">
    <location>
        <begin position="1"/>
        <end position="18"/>
    </location>
</feature>
<keyword evidence="22" id="KW-1185">Reference proteome</keyword>
<feature type="compositionally biased region" description="Polar residues" evidence="19">
    <location>
        <begin position="155"/>
        <end position="165"/>
    </location>
</feature>
<dbReference type="GO" id="GO:0030175">
    <property type="term" value="C:filopodium"/>
    <property type="evidence" value="ECO:0007669"/>
    <property type="project" value="UniProtKB-SubCell"/>
</dbReference>
<evidence type="ECO:0000256" key="5">
    <source>
        <dbReference type="ARBA" id="ARBA00004479"/>
    </source>
</evidence>
<feature type="compositionally biased region" description="Low complexity" evidence="19">
    <location>
        <begin position="235"/>
        <end position="273"/>
    </location>
</feature>